<feature type="transmembrane region" description="Helical" evidence="1">
    <location>
        <begin position="183"/>
        <end position="201"/>
    </location>
</feature>
<accession>A0A2W5T329</accession>
<feature type="transmembrane region" description="Helical" evidence="1">
    <location>
        <begin position="261"/>
        <end position="280"/>
    </location>
</feature>
<feature type="transmembrane region" description="Helical" evidence="1">
    <location>
        <begin position="38"/>
        <end position="55"/>
    </location>
</feature>
<evidence type="ECO:0000313" key="3">
    <source>
        <dbReference type="Proteomes" id="UP000249432"/>
    </source>
</evidence>
<keyword evidence="1" id="KW-0472">Membrane</keyword>
<evidence type="ECO:0000256" key="1">
    <source>
        <dbReference type="SAM" id="Phobius"/>
    </source>
</evidence>
<feature type="transmembrane region" description="Helical" evidence="1">
    <location>
        <begin position="12"/>
        <end position="31"/>
    </location>
</feature>
<reference evidence="2 3" key="1">
    <citation type="submission" date="2017-08" db="EMBL/GenBank/DDBJ databases">
        <title>Infants hospitalized years apart are colonized by the same room-sourced microbial strains.</title>
        <authorList>
            <person name="Brooks B."/>
            <person name="Olm M.R."/>
            <person name="Firek B.A."/>
            <person name="Baker R."/>
            <person name="Thomas B.C."/>
            <person name="Morowitz M.J."/>
            <person name="Banfield J.F."/>
        </authorList>
    </citation>
    <scope>NUCLEOTIDE SEQUENCE [LARGE SCALE GENOMIC DNA]</scope>
    <source>
        <strain evidence="2">S2_003_000_R1_3</strain>
    </source>
</reference>
<keyword evidence="1" id="KW-0812">Transmembrane</keyword>
<feature type="transmembrane region" description="Helical" evidence="1">
    <location>
        <begin position="61"/>
        <end position="79"/>
    </location>
</feature>
<dbReference type="GO" id="GO:0045227">
    <property type="term" value="P:capsule polysaccharide biosynthetic process"/>
    <property type="evidence" value="ECO:0007669"/>
    <property type="project" value="InterPro"/>
</dbReference>
<sequence>MNLLESEGYSFLFDYMHLTFLIGVIASYLYFRKYRVSLGGTLAVGYLAASLYAPLNSLVTVLVSIFAFVLIRFVILKLFLPRPRQIFAIGLGIGVLCGFAWLGLSEFLFYRTNEQYGLALVGVIVPGMITNSLNKQGLKKTLLPLLWLVPLVGAAGGALTWVTAEWLNISISGQLFVASTERLPLVFALSATSVLMALIIQEKTARTLTLRTGGYVTVGFLWAATFANTWYLLILGLSVAAVYSIYHAYEARVPLFGKDRFVILIFTSFVVTIIIEYIFSLVEGTKLSGPQNVLLCVLPAIIANDLIQYGFKRTGGGIGISLIGTSLVAVPIIAFL</sequence>
<feature type="transmembrane region" description="Helical" evidence="1">
    <location>
        <begin position="116"/>
        <end position="133"/>
    </location>
</feature>
<organism evidence="2 3">
    <name type="scientific">Corynebacterium kroppenstedtii</name>
    <dbReference type="NCBI Taxonomy" id="161879"/>
    <lineage>
        <taxon>Bacteria</taxon>
        <taxon>Bacillati</taxon>
        <taxon>Actinomycetota</taxon>
        <taxon>Actinomycetes</taxon>
        <taxon>Mycobacteriales</taxon>
        <taxon>Corynebacteriaceae</taxon>
        <taxon>Corynebacterium</taxon>
    </lineage>
</organism>
<feature type="transmembrane region" description="Helical" evidence="1">
    <location>
        <begin position="145"/>
        <end position="163"/>
    </location>
</feature>
<comment type="caution">
    <text evidence="2">The sequence shown here is derived from an EMBL/GenBank/DDBJ whole genome shotgun (WGS) entry which is preliminary data.</text>
</comment>
<dbReference type="AlphaFoldDB" id="A0A2W5T329"/>
<keyword evidence="1" id="KW-1133">Transmembrane helix</keyword>
<dbReference type="Pfam" id="PF14102">
    <property type="entry name" value="Caps_synth_CapC"/>
    <property type="match status" value="2"/>
</dbReference>
<gene>
    <name evidence="2" type="ORF">DI525_01405</name>
</gene>
<dbReference type="GO" id="GO:0016020">
    <property type="term" value="C:membrane"/>
    <property type="evidence" value="ECO:0007669"/>
    <property type="project" value="InterPro"/>
</dbReference>
<dbReference type="EMBL" id="QFRA01000002">
    <property type="protein sequence ID" value="PZR06456.1"/>
    <property type="molecule type" value="Genomic_DNA"/>
</dbReference>
<protein>
    <submittedName>
        <fullName evidence="2">Uncharacterized protein</fullName>
    </submittedName>
</protein>
<feature type="transmembrane region" description="Helical" evidence="1">
    <location>
        <begin position="208"/>
        <end position="224"/>
    </location>
</feature>
<dbReference type="RefSeq" id="WP_303734021.1">
    <property type="nucleotide sequence ID" value="NZ_CAKZHK010000001.1"/>
</dbReference>
<evidence type="ECO:0000313" key="2">
    <source>
        <dbReference type="EMBL" id="PZR06456.1"/>
    </source>
</evidence>
<proteinExistence type="predicted"/>
<feature type="transmembrane region" description="Helical" evidence="1">
    <location>
        <begin position="230"/>
        <end position="249"/>
    </location>
</feature>
<dbReference type="InterPro" id="IPR008338">
    <property type="entry name" value="Capsule_biosynth_CapC"/>
</dbReference>
<feature type="transmembrane region" description="Helical" evidence="1">
    <location>
        <begin position="86"/>
        <end position="104"/>
    </location>
</feature>
<dbReference type="Proteomes" id="UP000249432">
    <property type="component" value="Unassembled WGS sequence"/>
</dbReference>
<feature type="transmembrane region" description="Helical" evidence="1">
    <location>
        <begin position="318"/>
        <end position="335"/>
    </location>
</feature>
<name>A0A2W5T329_9CORY</name>